<feature type="transmembrane region" description="Helical" evidence="1">
    <location>
        <begin position="481"/>
        <end position="500"/>
    </location>
</feature>
<protein>
    <submittedName>
        <fullName evidence="2">Putative MFS transporter, AGZA family, xanthine/uracil permease</fullName>
    </submittedName>
</protein>
<feature type="transmembrane region" description="Helical" evidence="1">
    <location>
        <begin position="172"/>
        <end position="187"/>
    </location>
</feature>
<feature type="transmembrane region" description="Helical" evidence="1">
    <location>
        <begin position="374"/>
        <end position="394"/>
    </location>
</feature>
<feature type="transmembrane region" description="Helical" evidence="1">
    <location>
        <begin position="146"/>
        <end position="166"/>
    </location>
</feature>
<feature type="transmembrane region" description="Helical" evidence="1">
    <location>
        <begin position="12"/>
        <end position="38"/>
    </location>
</feature>
<feature type="transmembrane region" description="Helical" evidence="1">
    <location>
        <begin position="85"/>
        <end position="106"/>
    </location>
</feature>
<feature type="transmembrane region" description="Helical" evidence="1">
    <location>
        <begin position="320"/>
        <end position="344"/>
    </location>
</feature>
<feature type="transmembrane region" description="Helical" evidence="1">
    <location>
        <begin position="199"/>
        <end position="216"/>
    </location>
</feature>
<feature type="transmembrane region" description="Helical" evidence="1">
    <location>
        <begin position="236"/>
        <end position="257"/>
    </location>
</feature>
<reference evidence="2 3" key="1">
    <citation type="submission" date="2016-11" db="EMBL/GenBank/DDBJ databases">
        <authorList>
            <person name="Jaros S."/>
            <person name="Januszkiewicz K."/>
            <person name="Wedrychowicz H."/>
        </authorList>
    </citation>
    <scope>NUCLEOTIDE SEQUENCE [LARGE SCALE GENOMIC DNA]</scope>
    <source>
        <strain evidence="2 3">DSM 21864</strain>
    </source>
</reference>
<feature type="transmembrane region" description="Helical" evidence="1">
    <location>
        <begin position="44"/>
        <end position="64"/>
    </location>
</feature>
<dbReference type="PANTHER" id="PTHR31610">
    <property type="entry name" value="SLR0360 PROTEIN"/>
    <property type="match status" value="1"/>
</dbReference>
<keyword evidence="1" id="KW-0472">Membrane</keyword>
<proteinExistence type="predicted"/>
<feature type="transmembrane region" description="Helical" evidence="1">
    <location>
        <begin position="112"/>
        <end position="134"/>
    </location>
</feature>
<keyword evidence="1" id="KW-1133">Transmembrane helix</keyword>
<dbReference type="Proteomes" id="UP000184080">
    <property type="component" value="Unassembled WGS sequence"/>
</dbReference>
<sequence>MKFKYKWWGKGDLDAAFGLFFDGFSKILTATGIMIYAFGMPASIVIGKILPAIGVVNFLGNLWYFYEAKNLAEKERRQDVTSQPFGIGASQLTGWLYLIMGPIYWHSGDAMLAYRIALSAAFIGSLVEIAGAFCGRWIIRVIPHSALMGNMASAAIVWLSFVGMAFVFDKPIYAVLPLFIIIVDYLGKADKRFTKIPSGIIAIGIGAVISWTSGYLTLDNLVSSFSQVGFNLPQTFFGEIVAGLKSIVPYLPIIIPLQINNFLTTLQGLESAKEAGDDYPQRQSMIMDGVSTMIGSFLGNPFPTTVYFGHPSWKEIGARAGYSVVVAFAYLIIGLSGLTGIVMAIIPHEAVMVLLIFVGISVATSTLQNMDKKYFTVVLLSLIPIVFQYIQVLIDSAVQAAGTTTAQIATEKFAEYSVPIKGIQILSYGAFLSSLLMAALLAYVIDKKYSHAGICAIVLAVCSLVGIIHCESISLFPKDGVILGVIYMIVALTLFSKKYLLEKQGGKVLSEDMSSIPNLN</sequence>
<dbReference type="STRING" id="1121298.SAMN05444401_2377"/>
<keyword evidence="1" id="KW-0812">Transmembrane</keyword>
<keyword evidence="3" id="KW-1185">Reference proteome</keyword>
<accession>A0A1M6H5F5</accession>
<evidence type="ECO:0000256" key="1">
    <source>
        <dbReference type="SAM" id="Phobius"/>
    </source>
</evidence>
<feature type="transmembrane region" description="Helical" evidence="1">
    <location>
        <begin position="350"/>
        <end position="367"/>
    </location>
</feature>
<dbReference type="OrthoDB" id="3320984at2"/>
<organism evidence="2 3">
    <name type="scientific">Clostridium amylolyticum</name>
    <dbReference type="NCBI Taxonomy" id="1121298"/>
    <lineage>
        <taxon>Bacteria</taxon>
        <taxon>Bacillati</taxon>
        <taxon>Bacillota</taxon>
        <taxon>Clostridia</taxon>
        <taxon>Eubacteriales</taxon>
        <taxon>Clostridiaceae</taxon>
        <taxon>Clostridium</taxon>
    </lineage>
</organism>
<dbReference type="AlphaFoldDB" id="A0A1M6H5F5"/>
<dbReference type="PANTHER" id="PTHR31610:SF0">
    <property type="entry name" value="SLC26A_SULP TRANSPORTER DOMAIN-CONTAINING PROTEIN"/>
    <property type="match status" value="1"/>
</dbReference>
<feature type="transmembrane region" description="Helical" evidence="1">
    <location>
        <begin position="425"/>
        <end position="445"/>
    </location>
</feature>
<gene>
    <name evidence="2" type="ORF">SAMN05444401_2377</name>
</gene>
<evidence type="ECO:0000313" key="3">
    <source>
        <dbReference type="Proteomes" id="UP000184080"/>
    </source>
</evidence>
<dbReference type="EMBL" id="FQZO01000003">
    <property type="protein sequence ID" value="SHJ17415.1"/>
    <property type="molecule type" value="Genomic_DNA"/>
</dbReference>
<name>A0A1M6H5F5_9CLOT</name>
<feature type="transmembrane region" description="Helical" evidence="1">
    <location>
        <begin position="452"/>
        <end position="469"/>
    </location>
</feature>
<evidence type="ECO:0000313" key="2">
    <source>
        <dbReference type="EMBL" id="SHJ17415.1"/>
    </source>
</evidence>